<gene>
    <name evidence="4" type="ORF">HY730_08850</name>
</gene>
<dbReference type="InterPro" id="IPR022312">
    <property type="entry name" value="DNA_pol_X"/>
</dbReference>
<dbReference type="Gene3D" id="1.10.150.110">
    <property type="entry name" value="DNA polymerase beta, N-terminal domain-like"/>
    <property type="match status" value="1"/>
</dbReference>
<reference evidence="4" key="1">
    <citation type="submission" date="2020-07" db="EMBL/GenBank/DDBJ databases">
        <title>Huge and variable diversity of episymbiotic CPR bacteria and DPANN archaea in groundwater ecosystems.</title>
        <authorList>
            <person name="He C.Y."/>
            <person name="Keren R."/>
            <person name="Whittaker M."/>
            <person name="Farag I.F."/>
            <person name="Doudna J."/>
            <person name="Cate J.H.D."/>
            <person name="Banfield J.F."/>
        </authorList>
    </citation>
    <scope>NUCLEOTIDE SEQUENCE</scope>
    <source>
        <strain evidence="4">NC_groundwater_1482_Ag_S-0.65um_47_24</strain>
    </source>
</reference>
<proteinExistence type="predicted"/>
<keyword evidence="2" id="KW-0235">DNA replication</keyword>
<name>A0A933GM64_UNCTE</name>
<organism evidence="4 5">
    <name type="scientific">Tectimicrobiota bacterium</name>
    <dbReference type="NCBI Taxonomy" id="2528274"/>
    <lineage>
        <taxon>Bacteria</taxon>
        <taxon>Pseudomonadati</taxon>
        <taxon>Nitrospinota/Tectimicrobiota group</taxon>
        <taxon>Candidatus Tectimicrobiota</taxon>
    </lineage>
</organism>
<feature type="domain" description="Helix-hairpin-helix DNA-binding motif class 1" evidence="3">
    <location>
        <begin position="52"/>
        <end position="71"/>
    </location>
</feature>
<dbReference type="PANTHER" id="PTHR11276:SF28">
    <property type="entry name" value="DNA POLYMERASE LAMBDA"/>
    <property type="match status" value="1"/>
</dbReference>
<dbReference type="InterPro" id="IPR003583">
    <property type="entry name" value="Hlx-hairpin-Hlx_DNA-bd_motif"/>
</dbReference>
<dbReference type="Gene3D" id="1.10.150.20">
    <property type="entry name" value="5' to 3' exonuclease, C-terminal subdomain"/>
    <property type="match status" value="1"/>
</dbReference>
<dbReference type="InterPro" id="IPR010996">
    <property type="entry name" value="HHH_MUS81"/>
</dbReference>
<feature type="non-terminal residue" evidence="4">
    <location>
        <position position="184"/>
    </location>
</feature>
<dbReference type="Pfam" id="PF14520">
    <property type="entry name" value="HHH_5"/>
    <property type="match status" value="1"/>
</dbReference>
<dbReference type="SUPFAM" id="SSF158702">
    <property type="entry name" value="Sec63 N-terminal domain-like"/>
    <property type="match status" value="1"/>
</dbReference>
<evidence type="ECO:0000256" key="2">
    <source>
        <dbReference type="ARBA" id="ARBA00022705"/>
    </source>
</evidence>
<evidence type="ECO:0000259" key="3">
    <source>
        <dbReference type="SMART" id="SM00278"/>
    </source>
</evidence>
<evidence type="ECO:0000313" key="5">
    <source>
        <dbReference type="Proteomes" id="UP000772181"/>
    </source>
</evidence>
<sequence length="184" mass="20411">MNNKEIARVFEDMADLLELKGENVFKIRAYQKAARAIDHHSVELEQMVREGKNLRGIPGVGEAIDKKITELVTTGKLKVYEDLKSEFPEGISTLLSIPGVGPKTAMLLSTELGIRTIEELEAAIVGGEVSRLYRMGDKTAENILRQLQALRRKDQRIPIGEALPLVDEIIAKLKDVPGLKNLTP</sequence>
<dbReference type="GO" id="GO:0003677">
    <property type="term" value="F:DNA binding"/>
    <property type="evidence" value="ECO:0007669"/>
    <property type="project" value="InterPro"/>
</dbReference>
<dbReference type="Pfam" id="PF14716">
    <property type="entry name" value="HHH_8"/>
    <property type="match status" value="1"/>
</dbReference>
<dbReference type="SUPFAM" id="SSF47802">
    <property type="entry name" value="DNA polymerase beta, N-terminal domain-like"/>
    <property type="match status" value="1"/>
</dbReference>
<feature type="domain" description="Helix-hairpin-helix DNA-binding motif class 1" evidence="3">
    <location>
        <begin position="92"/>
        <end position="111"/>
    </location>
</feature>
<dbReference type="Proteomes" id="UP000772181">
    <property type="component" value="Unassembled WGS sequence"/>
</dbReference>
<protein>
    <submittedName>
        <fullName evidence="4">DNA polymerase III</fullName>
    </submittedName>
</protein>
<dbReference type="EMBL" id="JACQWF010000387">
    <property type="protein sequence ID" value="MBI4596467.1"/>
    <property type="molecule type" value="Genomic_DNA"/>
</dbReference>
<dbReference type="SMART" id="SM00278">
    <property type="entry name" value="HhH1"/>
    <property type="match status" value="3"/>
</dbReference>
<accession>A0A933GM64</accession>
<feature type="domain" description="Helix-hairpin-helix DNA-binding motif class 1" evidence="3">
    <location>
        <begin position="127"/>
        <end position="146"/>
    </location>
</feature>
<keyword evidence="1" id="KW-0237">DNA synthesis</keyword>
<evidence type="ECO:0000256" key="1">
    <source>
        <dbReference type="ARBA" id="ARBA00022634"/>
    </source>
</evidence>
<dbReference type="PANTHER" id="PTHR11276">
    <property type="entry name" value="DNA POLYMERASE TYPE-X FAMILY MEMBER"/>
    <property type="match status" value="1"/>
</dbReference>
<comment type="caution">
    <text evidence="4">The sequence shown here is derived from an EMBL/GenBank/DDBJ whole genome shotgun (WGS) entry which is preliminary data.</text>
</comment>
<dbReference type="AlphaFoldDB" id="A0A933GM64"/>
<dbReference type="GO" id="GO:0006281">
    <property type="term" value="P:DNA repair"/>
    <property type="evidence" value="ECO:0007669"/>
    <property type="project" value="InterPro"/>
</dbReference>
<dbReference type="InterPro" id="IPR027421">
    <property type="entry name" value="DNA_pol_lamdba_lyase_dom_sf"/>
</dbReference>
<evidence type="ECO:0000313" key="4">
    <source>
        <dbReference type="EMBL" id="MBI4596467.1"/>
    </source>
</evidence>
<dbReference type="GO" id="GO:0003887">
    <property type="term" value="F:DNA-directed DNA polymerase activity"/>
    <property type="evidence" value="ECO:0007669"/>
    <property type="project" value="InterPro"/>
</dbReference>